<accession>A0A0A9FJK0</accession>
<organism evidence="1">
    <name type="scientific">Arundo donax</name>
    <name type="common">Giant reed</name>
    <name type="synonym">Donax arundinaceus</name>
    <dbReference type="NCBI Taxonomy" id="35708"/>
    <lineage>
        <taxon>Eukaryota</taxon>
        <taxon>Viridiplantae</taxon>
        <taxon>Streptophyta</taxon>
        <taxon>Embryophyta</taxon>
        <taxon>Tracheophyta</taxon>
        <taxon>Spermatophyta</taxon>
        <taxon>Magnoliopsida</taxon>
        <taxon>Liliopsida</taxon>
        <taxon>Poales</taxon>
        <taxon>Poaceae</taxon>
        <taxon>PACMAD clade</taxon>
        <taxon>Arundinoideae</taxon>
        <taxon>Arundineae</taxon>
        <taxon>Arundo</taxon>
    </lineage>
</organism>
<evidence type="ECO:0000313" key="1">
    <source>
        <dbReference type="EMBL" id="JAE12512.1"/>
    </source>
</evidence>
<dbReference type="AlphaFoldDB" id="A0A0A9FJK0"/>
<reference evidence="1" key="1">
    <citation type="submission" date="2014-09" db="EMBL/GenBank/DDBJ databases">
        <authorList>
            <person name="Magalhaes I.L.F."/>
            <person name="Oliveira U."/>
            <person name="Santos F.R."/>
            <person name="Vidigal T.H.D.A."/>
            <person name="Brescovit A.D."/>
            <person name="Santos A.J."/>
        </authorList>
    </citation>
    <scope>NUCLEOTIDE SEQUENCE</scope>
    <source>
        <tissue evidence="1">Shoot tissue taken approximately 20 cm above the soil surface</tissue>
    </source>
</reference>
<sequence length="43" mass="4758">MAAVMNGYACNVGEVMCVRNSFSRIVFTSCALSQTYVDIYIQT</sequence>
<proteinExistence type="predicted"/>
<dbReference type="EMBL" id="GBRH01185384">
    <property type="protein sequence ID" value="JAE12512.1"/>
    <property type="molecule type" value="Transcribed_RNA"/>
</dbReference>
<reference evidence="1" key="2">
    <citation type="journal article" date="2015" name="Data Brief">
        <title>Shoot transcriptome of the giant reed, Arundo donax.</title>
        <authorList>
            <person name="Barrero R.A."/>
            <person name="Guerrero F.D."/>
            <person name="Moolhuijzen P."/>
            <person name="Goolsby J.A."/>
            <person name="Tidwell J."/>
            <person name="Bellgard S.E."/>
            <person name="Bellgard M.I."/>
        </authorList>
    </citation>
    <scope>NUCLEOTIDE SEQUENCE</scope>
    <source>
        <tissue evidence="1">Shoot tissue taken approximately 20 cm above the soil surface</tissue>
    </source>
</reference>
<protein>
    <submittedName>
        <fullName evidence="1">Uncharacterized protein</fullName>
    </submittedName>
</protein>
<name>A0A0A9FJK0_ARUDO</name>